<dbReference type="EMBL" id="OC859760">
    <property type="protein sequence ID" value="CAD7627916.1"/>
    <property type="molecule type" value="Genomic_DNA"/>
</dbReference>
<dbReference type="OrthoDB" id="5875367at2759"/>
<feature type="domain" description="Methyltransferase" evidence="1">
    <location>
        <begin position="113"/>
        <end position="231"/>
    </location>
</feature>
<proteinExistence type="predicted"/>
<dbReference type="Pfam" id="PF13679">
    <property type="entry name" value="Methyltransf_32"/>
    <property type="match status" value="2"/>
</dbReference>
<gene>
    <name evidence="2" type="ORF">OSB1V03_LOCUS8341</name>
</gene>
<dbReference type="Proteomes" id="UP000759131">
    <property type="component" value="Unassembled WGS sequence"/>
</dbReference>
<feature type="domain" description="Methyltransferase" evidence="1">
    <location>
        <begin position="235"/>
        <end position="288"/>
    </location>
</feature>
<dbReference type="PANTHER" id="PTHR12496">
    <property type="entry name" value="CGI-41 METHYLTRANSFERASE"/>
    <property type="match status" value="1"/>
</dbReference>
<evidence type="ECO:0000313" key="2">
    <source>
        <dbReference type="EMBL" id="CAD7627916.1"/>
    </source>
</evidence>
<evidence type="ECO:0000259" key="1">
    <source>
        <dbReference type="Pfam" id="PF13679"/>
    </source>
</evidence>
<dbReference type="InterPro" id="IPR025714">
    <property type="entry name" value="Methyltranfer_dom"/>
</dbReference>
<dbReference type="EMBL" id="CAJPIZ010005185">
    <property type="protein sequence ID" value="CAG2108346.1"/>
    <property type="molecule type" value="Genomic_DNA"/>
</dbReference>
<reference evidence="2" key="1">
    <citation type="submission" date="2020-11" db="EMBL/GenBank/DDBJ databases">
        <authorList>
            <person name="Tran Van P."/>
        </authorList>
    </citation>
    <scope>NUCLEOTIDE SEQUENCE</scope>
</reference>
<accession>A0A7R9Q0P9</accession>
<dbReference type="InterPro" id="IPR052220">
    <property type="entry name" value="METTL25"/>
</dbReference>
<evidence type="ECO:0000313" key="3">
    <source>
        <dbReference type="Proteomes" id="UP000759131"/>
    </source>
</evidence>
<organism evidence="2">
    <name type="scientific">Medioppia subpectinata</name>
    <dbReference type="NCBI Taxonomy" id="1979941"/>
    <lineage>
        <taxon>Eukaryota</taxon>
        <taxon>Metazoa</taxon>
        <taxon>Ecdysozoa</taxon>
        <taxon>Arthropoda</taxon>
        <taxon>Chelicerata</taxon>
        <taxon>Arachnida</taxon>
        <taxon>Acari</taxon>
        <taxon>Acariformes</taxon>
        <taxon>Sarcoptiformes</taxon>
        <taxon>Oribatida</taxon>
        <taxon>Brachypylina</taxon>
        <taxon>Oppioidea</taxon>
        <taxon>Oppiidae</taxon>
        <taxon>Medioppia</taxon>
    </lineage>
</organism>
<dbReference type="SUPFAM" id="SSF53335">
    <property type="entry name" value="S-adenosyl-L-methionine-dependent methyltransferases"/>
    <property type="match status" value="1"/>
</dbReference>
<name>A0A7R9Q0P9_9ACAR</name>
<protein>
    <recommendedName>
        <fullName evidence="1">Methyltransferase domain-containing protein</fullName>
    </recommendedName>
</protein>
<dbReference type="PANTHER" id="PTHR12496:SF2">
    <property type="entry name" value="METHYLTRANSFERASE-LIKE PROTEIN 25B"/>
    <property type="match status" value="1"/>
</dbReference>
<dbReference type="AlphaFoldDB" id="A0A7R9Q0P9"/>
<keyword evidence="3" id="KW-1185">Reference proteome</keyword>
<sequence length="363" mass="41183">MDIQRIDYYVDQNWEKVPKSWANCIQEFQLSDITNLLTTEPKTSFKTVLPLSLLSLRASCSALQLSRKWSPNSEIILPETRFCENNEVLDREVTDSLHPKMKYEILNRNVNQKKRHEIRRLSKLTDHLLKGIADCKTIVDCGSGQGHLSRIMSVCFGYDVISIEGNDDNVLGAQHKDTNTLKCLQRYKLADSVRMNAPKKVNCLLQENTSISEVTQNSENHLLLGLHACGNWRINTSISEVTQNSENHLLLGLHACGPLSTIILNQLKQCQSAKALLLVSCCYMKIDNKSFPLSQMVKRSPVPEMSYQAKEVACHAIEKFVHKLQTNEEGIQTALFPLFDPILSPRNNWFNSSRKVKALLAMN</sequence>
<dbReference type="InterPro" id="IPR029063">
    <property type="entry name" value="SAM-dependent_MTases_sf"/>
</dbReference>